<evidence type="ECO:0000313" key="3">
    <source>
        <dbReference type="Proteomes" id="UP000254266"/>
    </source>
</evidence>
<comment type="caution">
    <text evidence="2">The sequence shown here is derived from an EMBL/GenBank/DDBJ whole genome shotgun (WGS) entry which is preliminary data.</text>
</comment>
<dbReference type="Proteomes" id="UP000254266">
    <property type="component" value="Unassembled WGS sequence"/>
</dbReference>
<feature type="signal peptide" evidence="1">
    <location>
        <begin position="1"/>
        <end position="22"/>
    </location>
</feature>
<accession>A0A370DDA9</accession>
<keyword evidence="3" id="KW-1185">Reference proteome</keyword>
<organism evidence="2 3">
    <name type="scientific">endosymbiont of Galathealinum brachiosum</name>
    <dbReference type="NCBI Taxonomy" id="2200906"/>
    <lineage>
        <taxon>Bacteria</taxon>
        <taxon>Pseudomonadati</taxon>
        <taxon>Pseudomonadota</taxon>
        <taxon>Gammaproteobacteria</taxon>
        <taxon>sulfur-oxidizing symbionts</taxon>
    </lineage>
</organism>
<sequence length="312" mass="33945">MIRKQLFFKISFILLVTQIFTACDIDVDNNVPGVPPEGRFATVVANQHIDTPSVEVAIAISDNGSPVNLVGGDVVQASTTEDLILLLDNGIYNGSYAASLENDLNLDQIDFLMVHAPVEARQGRWFPADIFNIDHGPGELVGASATITLPPTPLNISISGTNFSSISDTFDITWTPESAGDTMRVRSAISCTDGDRTSTYGTSATLADTSDDGTENISIDQFIYDINDENLNVDFILDESRAALQELLIKLSNGEPVDEFFNYFPVINPINSPCEIQLFLFRERQGAFDSPTTNGNIFGSRSADITITYTPN</sequence>
<gene>
    <name evidence="2" type="ORF">DIZ80_11545</name>
</gene>
<protein>
    <recommendedName>
        <fullName evidence="4">DUF4249 family protein</fullName>
    </recommendedName>
</protein>
<keyword evidence="1" id="KW-0732">Signal</keyword>
<evidence type="ECO:0000313" key="2">
    <source>
        <dbReference type="EMBL" id="RDH82895.1"/>
    </source>
</evidence>
<feature type="chain" id="PRO_5016620754" description="DUF4249 family protein" evidence="1">
    <location>
        <begin position="23"/>
        <end position="312"/>
    </location>
</feature>
<dbReference type="EMBL" id="QFXC01000011">
    <property type="protein sequence ID" value="RDH82895.1"/>
    <property type="molecule type" value="Genomic_DNA"/>
</dbReference>
<name>A0A370DDA9_9GAMM</name>
<dbReference type="AlphaFoldDB" id="A0A370DDA9"/>
<reference evidence="2 3" key="1">
    <citation type="journal article" date="2018" name="ISME J.">
        <title>Endosymbiont genomes yield clues of tubeworm success.</title>
        <authorList>
            <person name="Li Y."/>
            <person name="Liles M.R."/>
            <person name="Halanych K.M."/>
        </authorList>
    </citation>
    <scope>NUCLEOTIDE SEQUENCE [LARGE SCALE GENOMIC DNA]</scope>
    <source>
        <strain evidence="2">A1464</strain>
    </source>
</reference>
<evidence type="ECO:0000256" key="1">
    <source>
        <dbReference type="SAM" id="SignalP"/>
    </source>
</evidence>
<dbReference type="PROSITE" id="PS51257">
    <property type="entry name" value="PROKAR_LIPOPROTEIN"/>
    <property type="match status" value="1"/>
</dbReference>
<evidence type="ECO:0008006" key="4">
    <source>
        <dbReference type="Google" id="ProtNLM"/>
    </source>
</evidence>
<proteinExistence type="predicted"/>